<comment type="function">
    <text evidence="8">Negatively regulates transcription of bacterial ribonucleotide reductase nrd genes and operons by binding to NrdR-boxes.</text>
</comment>
<dbReference type="InterPro" id="IPR055173">
    <property type="entry name" value="NrdR-like_N"/>
</dbReference>
<dbReference type="Proteomes" id="UP000603352">
    <property type="component" value="Unassembled WGS sequence"/>
</dbReference>
<evidence type="ECO:0000259" key="9">
    <source>
        <dbReference type="PROSITE" id="PS51161"/>
    </source>
</evidence>
<sequence>MRCPFCGNEETQVKDSRPAEDGAAIRRRRHCAACGARFTTFERVQLRDLVVVKKDGVREPFEREKLARSIRIAVRKRPVEAEQVERMVSAIHRRLEGMGETEIESRIIGELVMEALIGVDKIAYVRFASVYRDFREVGDFQALIGSLAGGMPTPMADGGGNDDV</sequence>
<keyword evidence="11" id="KW-1185">Reference proteome</keyword>
<comment type="similarity">
    <text evidence="8">Belongs to the NrdR family.</text>
</comment>
<name>A0ABQ1IAT2_9PROT</name>
<evidence type="ECO:0000256" key="2">
    <source>
        <dbReference type="ARBA" id="ARBA00022741"/>
    </source>
</evidence>
<evidence type="ECO:0000256" key="3">
    <source>
        <dbReference type="ARBA" id="ARBA00022771"/>
    </source>
</evidence>
<keyword evidence="5 8" id="KW-0805">Transcription regulation</keyword>
<evidence type="ECO:0000256" key="4">
    <source>
        <dbReference type="ARBA" id="ARBA00022840"/>
    </source>
</evidence>
<keyword evidence="7 8" id="KW-0804">Transcription</keyword>
<dbReference type="InterPro" id="IPR003796">
    <property type="entry name" value="RNR_NrdR-like"/>
</dbReference>
<reference evidence="11" key="1">
    <citation type="journal article" date="2019" name="Int. J. Syst. Evol. Microbiol.">
        <title>The Global Catalogue of Microorganisms (GCM) 10K type strain sequencing project: providing services to taxonomists for standard genome sequencing and annotation.</title>
        <authorList>
            <consortium name="The Broad Institute Genomics Platform"/>
            <consortium name="The Broad Institute Genome Sequencing Center for Infectious Disease"/>
            <person name="Wu L."/>
            <person name="Ma J."/>
        </authorList>
    </citation>
    <scope>NUCLEOTIDE SEQUENCE [LARGE SCALE GENOMIC DNA]</scope>
    <source>
        <strain evidence="11">CGMCC 1.10188</strain>
    </source>
</reference>
<comment type="caution">
    <text evidence="10">The sequence shown here is derived from an EMBL/GenBank/DDBJ whole genome shotgun (WGS) entry which is preliminary data.</text>
</comment>
<feature type="zinc finger region" evidence="8">
    <location>
        <begin position="3"/>
        <end position="34"/>
    </location>
</feature>
<evidence type="ECO:0000256" key="1">
    <source>
        <dbReference type="ARBA" id="ARBA00022491"/>
    </source>
</evidence>
<evidence type="ECO:0000256" key="6">
    <source>
        <dbReference type="ARBA" id="ARBA00023125"/>
    </source>
</evidence>
<keyword evidence="8" id="KW-0479">Metal-binding</keyword>
<dbReference type="NCBIfam" id="TIGR00244">
    <property type="entry name" value="transcriptional regulator NrdR"/>
    <property type="match status" value="1"/>
</dbReference>
<dbReference type="EMBL" id="BMDZ01000007">
    <property type="protein sequence ID" value="GGB30849.1"/>
    <property type="molecule type" value="Genomic_DNA"/>
</dbReference>
<dbReference type="PROSITE" id="PS51161">
    <property type="entry name" value="ATP_CONE"/>
    <property type="match status" value="1"/>
</dbReference>
<dbReference type="Pfam" id="PF22811">
    <property type="entry name" value="Zn_ribbon_NrdR"/>
    <property type="match status" value="1"/>
</dbReference>
<comment type="cofactor">
    <cofactor evidence="8">
        <name>Zn(2+)</name>
        <dbReference type="ChEBI" id="CHEBI:29105"/>
    </cofactor>
    <text evidence="8">Binds 1 zinc ion.</text>
</comment>
<dbReference type="Pfam" id="PF03477">
    <property type="entry name" value="ATP-cone"/>
    <property type="match status" value="1"/>
</dbReference>
<evidence type="ECO:0000256" key="7">
    <source>
        <dbReference type="ARBA" id="ARBA00023163"/>
    </source>
</evidence>
<keyword evidence="6 8" id="KW-0238">DNA-binding</keyword>
<keyword evidence="8" id="KW-0862">Zinc</keyword>
<dbReference type="RefSeq" id="WP_188575590.1">
    <property type="nucleotide sequence ID" value="NZ_BMDZ01000007.1"/>
</dbReference>
<dbReference type="HAMAP" id="MF_00440">
    <property type="entry name" value="NrdR"/>
    <property type="match status" value="1"/>
</dbReference>
<feature type="domain" description="ATP-cone" evidence="9">
    <location>
        <begin position="49"/>
        <end position="139"/>
    </location>
</feature>
<keyword evidence="1 8" id="KW-0678">Repressor</keyword>
<dbReference type="InterPro" id="IPR005144">
    <property type="entry name" value="ATP-cone_dom"/>
</dbReference>
<dbReference type="PANTHER" id="PTHR30455:SF2">
    <property type="entry name" value="TRANSCRIPTIONAL REPRESSOR NRDR"/>
    <property type="match status" value="1"/>
</dbReference>
<evidence type="ECO:0000256" key="5">
    <source>
        <dbReference type="ARBA" id="ARBA00023015"/>
    </source>
</evidence>
<dbReference type="PANTHER" id="PTHR30455">
    <property type="entry name" value="TRANSCRIPTIONAL REPRESSOR NRDR"/>
    <property type="match status" value="1"/>
</dbReference>
<organism evidence="10 11">
    <name type="scientific">Tistrella bauzanensis</name>
    <dbReference type="NCBI Taxonomy" id="657419"/>
    <lineage>
        <taxon>Bacteria</taxon>
        <taxon>Pseudomonadati</taxon>
        <taxon>Pseudomonadota</taxon>
        <taxon>Alphaproteobacteria</taxon>
        <taxon>Geminicoccales</taxon>
        <taxon>Geminicoccaceae</taxon>
        <taxon>Tistrella</taxon>
    </lineage>
</organism>
<proteinExistence type="inferred from homology"/>
<evidence type="ECO:0000313" key="11">
    <source>
        <dbReference type="Proteomes" id="UP000603352"/>
    </source>
</evidence>
<keyword evidence="3 8" id="KW-0863">Zinc-finger</keyword>
<evidence type="ECO:0000256" key="8">
    <source>
        <dbReference type="HAMAP-Rule" id="MF_00440"/>
    </source>
</evidence>
<evidence type="ECO:0000313" key="10">
    <source>
        <dbReference type="EMBL" id="GGB30849.1"/>
    </source>
</evidence>
<gene>
    <name evidence="8 10" type="primary">nrdR</name>
    <name evidence="10" type="ORF">GCM10011505_10310</name>
</gene>
<protein>
    <recommendedName>
        <fullName evidence="8">Transcriptional repressor NrdR</fullName>
    </recommendedName>
</protein>
<keyword evidence="4 8" id="KW-0067">ATP-binding</keyword>
<accession>A0ABQ1IAT2</accession>
<keyword evidence="2 8" id="KW-0547">Nucleotide-binding</keyword>